<dbReference type="Pfam" id="PF03732">
    <property type="entry name" value="Retrotrans_gag"/>
    <property type="match status" value="1"/>
</dbReference>
<reference evidence="3 4" key="1">
    <citation type="journal article" date="2014" name="Agronomy (Basel)">
        <title>A Draft Genome Sequence for Ensete ventricosum, the Drought-Tolerant Tree Against Hunger.</title>
        <authorList>
            <person name="Harrison J."/>
            <person name="Moore K.A."/>
            <person name="Paszkiewicz K."/>
            <person name="Jones T."/>
            <person name="Grant M."/>
            <person name="Ambacheew D."/>
            <person name="Muzemil S."/>
            <person name="Studholme D.J."/>
        </authorList>
    </citation>
    <scope>NUCLEOTIDE SEQUENCE [LARGE SCALE GENOMIC DNA]</scope>
</reference>
<evidence type="ECO:0000313" key="3">
    <source>
        <dbReference type="EMBL" id="RRT72952.1"/>
    </source>
</evidence>
<proteinExistence type="predicted"/>
<dbReference type="EMBL" id="AMZH03003242">
    <property type="protein sequence ID" value="RRT72952.1"/>
    <property type="molecule type" value="Genomic_DNA"/>
</dbReference>
<organism evidence="3 4">
    <name type="scientific">Ensete ventricosum</name>
    <name type="common">Abyssinian banana</name>
    <name type="synonym">Musa ensete</name>
    <dbReference type="NCBI Taxonomy" id="4639"/>
    <lineage>
        <taxon>Eukaryota</taxon>
        <taxon>Viridiplantae</taxon>
        <taxon>Streptophyta</taxon>
        <taxon>Embryophyta</taxon>
        <taxon>Tracheophyta</taxon>
        <taxon>Spermatophyta</taxon>
        <taxon>Magnoliopsida</taxon>
        <taxon>Liliopsida</taxon>
        <taxon>Zingiberales</taxon>
        <taxon>Musaceae</taxon>
        <taxon>Ensete</taxon>
    </lineage>
</organism>
<feature type="domain" description="Retrotransposon gag" evidence="2">
    <location>
        <begin position="218"/>
        <end position="274"/>
    </location>
</feature>
<name>A0A427A9P5_ENSVE</name>
<feature type="compositionally biased region" description="Basic and acidic residues" evidence="1">
    <location>
        <begin position="73"/>
        <end position="82"/>
    </location>
</feature>
<dbReference type="InterPro" id="IPR005162">
    <property type="entry name" value="Retrotrans_gag_dom"/>
</dbReference>
<gene>
    <name evidence="3" type="ORF">B296_00021112</name>
</gene>
<dbReference type="PANTHER" id="PTHR33223:SF10">
    <property type="entry name" value="AMINOTRANSFERASE-LIKE PLANT MOBILE DOMAIN-CONTAINING PROTEIN"/>
    <property type="match status" value="1"/>
</dbReference>
<feature type="region of interest" description="Disordered" evidence="1">
    <location>
        <begin position="1"/>
        <end position="41"/>
    </location>
</feature>
<evidence type="ECO:0000256" key="1">
    <source>
        <dbReference type="SAM" id="MobiDB-lite"/>
    </source>
</evidence>
<comment type="caution">
    <text evidence="3">The sequence shown here is derived from an EMBL/GenBank/DDBJ whole genome shotgun (WGS) entry which is preliminary data.</text>
</comment>
<feature type="region of interest" description="Disordered" evidence="1">
    <location>
        <begin position="73"/>
        <end position="98"/>
    </location>
</feature>
<feature type="compositionally biased region" description="Polar residues" evidence="1">
    <location>
        <begin position="1"/>
        <end position="12"/>
    </location>
</feature>
<sequence length="351" mass="38765">MSQERPTSNPNTEHPDGSIHVFPSTLQPVDQAPRVPAEEASTMLPTRNRYWRLFNDPGIAPLDPLTFSHHVEPRASRRDNRGVSRSHPTSLNADWDDPSHYPIHPLTGPSTDTPTSVYPSTGGAAGSTPVKAVTRRTLPRFNTPPPGRSHDREPERLGESIVEPLPRCYVSPARARCCLLKLYQLEPYDGSTDPTEHVAAFRAQMVLYDTSDALMCHIFTTTLRGPARMWYSQIRSSSISSFDQFVKEFELNFIASSCQRPTTASLLGLTQGSDEPLIHQQILGRNPEDARHSSYSGNPSIPDGTSALTILLVVDREALVHSARDVTTGEPVCSRRVIGGREAGRSQETPR</sequence>
<evidence type="ECO:0000313" key="4">
    <source>
        <dbReference type="Proteomes" id="UP000287651"/>
    </source>
</evidence>
<accession>A0A427A9P5</accession>
<dbReference type="PANTHER" id="PTHR33223">
    <property type="entry name" value="CCHC-TYPE DOMAIN-CONTAINING PROTEIN"/>
    <property type="match status" value="1"/>
</dbReference>
<evidence type="ECO:0000259" key="2">
    <source>
        <dbReference type="Pfam" id="PF03732"/>
    </source>
</evidence>
<protein>
    <recommendedName>
        <fullName evidence="2">Retrotransposon gag domain-containing protein</fullName>
    </recommendedName>
</protein>
<dbReference type="Proteomes" id="UP000287651">
    <property type="component" value="Unassembled WGS sequence"/>
</dbReference>
<dbReference type="AlphaFoldDB" id="A0A427A9P5"/>